<feature type="chain" id="PRO_5021257056" description="Invasion associated locus B family protein" evidence="1">
    <location>
        <begin position="18"/>
        <end position="184"/>
    </location>
</feature>
<sequence length="184" mass="19655">LALAVLLWAATGSAAQAAPDGVPGAPRVTREQRFGNWGYLCAVARDARNRDVERCMISQLVSVNPRARQVVLGLTVDFADSPEVPTLRARFSSNAVRKAGIGIKVDAQPDMRLPIGDCDALRCEAVGRMAQPVLKVWLSGKQARFAYLMDGGRQIVLPVSLNGFGQALDALRQHPGGRPGAVKA</sequence>
<name>A0A4Y9T071_9BURK</name>
<evidence type="ECO:0000256" key="1">
    <source>
        <dbReference type="SAM" id="SignalP"/>
    </source>
</evidence>
<dbReference type="OrthoDB" id="8757490at2"/>
<comment type="caution">
    <text evidence="2">The sequence shown here is derived from an EMBL/GenBank/DDBJ whole genome shotgun (WGS) entry which is preliminary data.</text>
</comment>
<dbReference type="EMBL" id="SPUM01000057">
    <property type="protein sequence ID" value="TFW32480.1"/>
    <property type="molecule type" value="Genomic_DNA"/>
</dbReference>
<gene>
    <name evidence="2" type="ORF">E4O92_09850</name>
</gene>
<dbReference type="Pfam" id="PF06776">
    <property type="entry name" value="IalB"/>
    <property type="match status" value="1"/>
</dbReference>
<evidence type="ECO:0000313" key="3">
    <source>
        <dbReference type="Proteomes" id="UP000297258"/>
    </source>
</evidence>
<dbReference type="Gene3D" id="2.60.40.1880">
    <property type="entry name" value="Invasion associated locus B (IalB) protein"/>
    <property type="match status" value="1"/>
</dbReference>
<dbReference type="InterPro" id="IPR010642">
    <property type="entry name" value="Invasion_prot_B"/>
</dbReference>
<feature type="signal peptide" evidence="1">
    <location>
        <begin position="1"/>
        <end position="17"/>
    </location>
</feature>
<dbReference type="Proteomes" id="UP000297258">
    <property type="component" value="Unassembled WGS sequence"/>
</dbReference>
<accession>A0A4Y9T071</accession>
<evidence type="ECO:0000313" key="2">
    <source>
        <dbReference type="EMBL" id="TFW32480.1"/>
    </source>
</evidence>
<keyword evidence="1" id="KW-0732">Signal</keyword>
<reference evidence="2 3" key="1">
    <citation type="submission" date="2019-03" db="EMBL/GenBank/DDBJ databases">
        <title>Draft genome of Massilia hortus sp. nov., a novel bacterial species of the Oxalobacteraceae family.</title>
        <authorList>
            <person name="Peta V."/>
            <person name="Raths R."/>
            <person name="Bucking H."/>
        </authorList>
    </citation>
    <scope>NUCLEOTIDE SEQUENCE [LARGE SCALE GENOMIC DNA]</scope>
    <source>
        <strain evidence="2 3">ONC3</strain>
    </source>
</reference>
<proteinExistence type="predicted"/>
<protein>
    <recommendedName>
        <fullName evidence="4">Invasion associated locus B family protein</fullName>
    </recommendedName>
</protein>
<organism evidence="2 3">
    <name type="scientific">Massilia horti</name>
    <dbReference type="NCBI Taxonomy" id="2562153"/>
    <lineage>
        <taxon>Bacteria</taxon>
        <taxon>Pseudomonadati</taxon>
        <taxon>Pseudomonadota</taxon>
        <taxon>Betaproteobacteria</taxon>
        <taxon>Burkholderiales</taxon>
        <taxon>Oxalobacteraceae</taxon>
        <taxon>Telluria group</taxon>
        <taxon>Massilia</taxon>
    </lineage>
</organism>
<evidence type="ECO:0008006" key="4">
    <source>
        <dbReference type="Google" id="ProtNLM"/>
    </source>
</evidence>
<dbReference type="InterPro" id="IPR038696">
    <property type="entry name" value="IalB_sf"/>
</dbReference>
<feature type="non-terminal residue" evidence="2">
    <location>
        <position position="1"/>
    </location>
</feature>
<dbReference type="AlphaFoldDB" id="A0A4Y9T071"/>
<dbReference type="RefSeq" id="WP_135189590.1">
    <property type="nucleotide sequence ID" value="NZ_SPUM01000057.1"/>
</dbReference>
<keyword evidence="3" id="KW-1185">Reference proteome</keyword>